<sequence>MTAQNSDNSLRLSVLDLSPVASGSSGRDALNNTLDLARLADDLGYHRYWLAEHHNTALIASGAPEVMIGHVASVTKRMRVGSGGVMLPNHAPLKVAETFKTLEALHPGRIDLGLGRAPGTDSLTALALRGSREALNADDFPEQLSDLLSFFSGEFPRNHPFQRIVAIPNGVEAPEVWLLGSSDFSARLAGQLGLGFAFAHHINPEPAMDSLRLYREYFRPSDYFAEPHSFVGVSVICAPDDDEASTLAAPIDLALLRLVQGRYSPLATVEEALAVDYSAQEREAIRHNRQRLFTGSPETLRARLSAFAKEAGVSELMITTMTHSHAHRRRSYELLAEAFQIHQSAIK</sequence>
<comment type="similarity">
    <text evidence="1">To bacterial alkanal monooxygenase alpha and beta chains.</text>
</comment>
<dbReference type="Pfam" id="PF00296">
    <property type="entry name" value="Bac_luciferase"/>
    <property type="match status" value="1"/>
</dbReference>
<organism evidence="3 4">
    <name type="scientific">Capsulimonas corticalis</name>
    <dbReference type="NCBI Taxonomy" id="2219043"/>
    <lineage>
        <taxon>Bacteria</taxon>
        <taxon>Bacillati</taxon>
        <taxon>Armatimonadota</taxon>
        <taxon>Armatimonadia</taxon>
        <taxon>Capsulimonadales</taxon>
        <taxon>Capsulimonadaceae</taxon>
        <taxon>Capsulimonas</taxon>
    </lineage>
</organism>
<accession>A0A402CVA7</accession>
<dbReference type="PANTHER" id="PTHR30137">
    <property type="entry name" value="LUCIFERASE-LIKE MONOOXYGENASE"/>
    <property type="match status" value="1"/>
</dbReference>
<dbReference type="EMBL" id="AP025739">
    <property type="protein sequence ID" value="BDI30338.1"/>
    <property type="molecule type" value="Genomic_DNA"/>
</dbReference>
<dbReference type="GO" id="GO:0005829">
    <property type="term" value="C:cytosol"/>
    <property type="evidence" value="ECO:0007669"/>
    <property type="project" value="TreeGrafter"/>
</dbReference>
<dbReference type="AlphaFoldDB" id="A0A402CVA7"/>
<dbReference type="InterPro" id="IPR011251">
    <property type="entry name" value="Luciferase-like_dom"/>
</dbReference>
<dbReference type="InterPro" id="IPR036661">
    <property type="entry name" value="Luciferase-like_sf"/>
</dbReference>
<dbReference type="OrthoDB" id="9780518at2"/>
<dbReference type="Proteomes" id="UP000287394">
    <property type="component" value="Chromosome"/>
</dbReference>
<dbReference type="KEGG" id="ccot:CCAX7_23890"/>
<dbReference type="CDD" id="cd00347">
    <property type="entry name" value="Flavin_utilizing_monoxygenases"/>
    <property type="match status" value="1"/>
</dbReference>
<dbReference type="FunFam" id="3.20.20.30:FF:000002">
    <property type="entry name" value="LLM class flavin-dependent oxidoreductase"/>
    <property type="match status" value="1"/>
</dbReference>
<evidence type="ECO:0000256" key="1">
    <source>
        <dbReference type="ARBA" id="ARBA00007789"/>
    </source>
</evidence>
<evidence type="ECO:0000259" key="2">
    <source>
        <dbReference type="Pfam" id="PF00296"/>
    </source>
</evidence>
<dbReference type="NCBIfam" id="TIGR03558">
    <property type="entry name" value="oxido_grp_1"/>
    <property type="match status" value="1"/>
</dbReference>
<dbReference type="Gene3D" id="3.20.20.30">
    <property type="entry name" value="Luciferase-like domain"/>
    <property type="match status" value="1"/>
</dbReference>
<feature type="domain" description="Luciferase-like" evidence="2">
    <location>
        <begin position="19"/>
        <end position="314"/>
    </location>
</feature>
<protein>
    <submittedName>
        <fullName evidence="3">N5,N10-methylene tetrahydromethanopterin reductase</fullName>
    </submittedName>
</protein>
<dbReference type="InterPro" id="IPR050766">
    <property type="entry name" value="Bact_Lucif_Oxidored"/>
</dbReference>
<dbReference type="SUPFAM" id="SSF51679">
    <property type="entry name" value="Bacterial luciferase-like"/>
    <property type="match status" value="1"/>
</dbReference>
<dbReference type="FunCoup" id="A0A402CVA7">
    <property type="interactions" value="93"/>
</dbReference>
<keyword evidence="4" id="KW-1185">Reference proteome</keyword>
<dbReference type="InterPro" id="IPR019949">
    <property type="entry name" value="CmoO-like"/>
</dbReference>
<reference evidence="3 4" key="1">
    <citation type="journal article" date="2019" name="Int. J. Syst. Evol. Microbiol.">
        <title>Capsulimonas corticalis gen. nov., sp. nov., an aerobic capsulated bacterium, of a novel bacterial order, Capsulimonadales ord. nov., of the class Armatimonadia of the phylum Armatimonadetes.</title>
        <authorList>
            <person name="Li J."/>
            <person name="Kudo C."/>
            <person name="Tonouchi A."/>
        </authorList>
    </citation>
    <scope>NUCLEOTIDE SEQUENCE [LARGE SCALE GENOMIC DNA]</scope>
    <source>
        <strain evidence="3 4">AX-7</strain>
    </source>
</reference>
<gene>
    <name evidence="3" type="ORF">CCAX7_23890</name>
</gene>
<name>A0A402CVA7_9BACT</name>
<evidence type="ECO:0000313" key="4">
    <source>
        <dbReference type="Proteomes" id="UP000287394"/>
    </source>
</evidence>
<dbReference type="RefSeq" id="WP_119321298.1">
    <property type="nucleotide sequence ID" value="NZ_AP025739.1"/>
</dbReference>
<dbReference type="GO" id="GO:0016705">
    <property type="term" value="F:oxidoreductase activity, acting on paired donors, with incorporation or reduction of molecular oxygen"/>
    <property type="evidence" value="ECO:0007669"/>
    <property type="project" value="InterPro"/>
</dbReference>
<proteinExistence type="predicted"/>
<evidence type="ECO:0000313" key="3">
    <source>
        <dbReference type="EMBL" id="BDI30338.1"/>
    </source>
</evidence>
<dbReference type="PANTHER" id="PTHR30137:SF6">
    <property type="entry name" value="LUCIFERASE-LIKE MONOOXYGENASE"/>
    <property type="match status" value="1"/>
</dbReference>